<dbReference type="AlphaFoldDB" id="A0A8J6JLE6"/>
<dbReference type="Pfam" id="PF14045">
    <property type="entry name" value="YIEGIA"/>
    <property type="match status" value="1"/>
</dbReference>
<evidence type="ECO:0000313" key="2">
    <source>
        <dbReference type="EMBL" id="MBC5736365.1"/>
    </source>
</evidence>
<feature type="transmembrane region" description="Helical" evidence="1">
    <location>
        <begin position="42"/>
        <end position="64"/>
    </location>
</feature>
<gene>
    <name evidence="2" type="ORF">H8S62_05000</name>
</gene>
<comment type="caution">
    <text evidence="2">The sequence shown here is derived from an EMBL/GenBank/DDBJ whole genome shotgun (WGS) entry which is preliminary data.</text>
</comment>
<dbReference type="Proteomes" id="UP000607645">
    <property type="component" value="Unassembled WGS sequence"/>
</dbReference>
<dbReference type="EMBL" id="JACOPQ010000003">
    <property type="protein sequence ID" value="MBC5736365.1"/>
    <property type="molecule type" value="Genomic_DNA"/>
</dbReference>
<protein>
    <submittedName>
        <fullName evidence="2">YIEGIA domain-containing protein</fullName>
    </submittedName>
</protein>
<sequence>MEQYIQPHTLLMILCGIGMGTIARLITLHIDTRQTPSFPNGMFISIFLGFVASFLGAVAIPALLAQDLTAVTFLTLGVQHFREVRTAERESMEKLESTEFTKRGNAYIDGIAKTYESRYYISLITALLVVLALELLGREEPLLNIGVSLAVGFAAIALLRVLTKGKCVGDICRIVQGRMTVEGSELYVDGMFVTNKLGTERSRELFLREGVAFVITPSQKKFEITLNNYGQRQALLFEATRTFGVKRFAFSRKSFTQGKVVVAFVPILNQPDAILEVLRRTPVLENSRKIHTIMKSPVIGGNAHG</sequence>
<organism evidence="2 3">
    <name type="scientific">Lawsonibacter faecis</name>
    <dbReference type="NCBI Taxonomy" id="2763052"/>
    <lineage>
        <taxon>Bacteria</taxon>
        <taxon>Bacillati</taxon>
        <taxon>Bacillota</taxon>
        <taxon>Clostridia</taxon>
        <taxon>Eubacteriales</taxon>
        <taxon>Oscillospiraceae</taxon>
        <taxon>Lawsonibacter</taxon>
    </lineage>
</organism>
<evidence type="ECO:0000313" key="3">
    <source>
        <dbReference type="Proteomes" id="UP000607645"/>
    </source>
</evidence>
<keyword evidence="1" id="KW-0472">Membrane</keyword>
<name>A0A8J6JLE6_9FIRM</name>
<dbReference type="RefSeq" id="WP_155147932.1">
    <property type="nucleotide sequence ID" value="NZ_JACOPQ010000003.1"/>
</dbReference>
<proteinExistence type="predicted"/>
<keyword evidence="1" id="KW-1133">Transmembrane helix</keyword>
<accession>A0A8J6JLE6</accession>
<reference evidence="2" key="1">
    <citation type="submission" date="2020-08" db="EMBL/GenBank/DDBJ databases">
        <title>Genome public.</title>
        <authorList>
            <person name="Liu C."/>
            <person name="Sun Q."/>
        </authorList>
    </citation>
    <scope>NUCLEOTIDE SEQUENCE</scope>
    <source>
        <strain evidence="2">NSJ-52</strain>
    </source>
</reference>
<evidence type="ECO:0000256" key="1">
    <source>
        <dbReference type="SAM" id="Phobius"/>
    </source>
</evidence>
<feature type="transmembrane region" description="Helical" evidence="1">
    <location>
        <begin position="119"/>
        <end position="136"/>
    </location>
</feature>
<feature type="transmembrane region" description="Helical" evidence="1">
    <location>
        <begin position="9"/>
        <end position="30"/>
    </location>
</feature>
<keyword evidence="1" id="KW-0812">Transmembrane</keyword>
<dbReference type="InterPro" id="IPR025918">
    <property type="entry name" value="YIEGIA"/>
</dbReference>
<keyword evidence="3" id="KW-1185">Reference proteome</keyword>
<feature type="transmembrane region" description="Helical" evidence="1">
    <location>
        <begin position="142"/>
        <end position="163"/>
    </location>
</feature>